<dbReference type="InterPro" id="IPR018490">
    <property type="entry name" value="cNMP-bd_dom_sf"/>
</dbReference>
<dbReference type="CDD" id="cd00038">
    <property type="entry name" value="CAP_ED"/>
    <property type="match status" value="1"/>
</dbReference>
<dbReference type="InterPro" id="IPR000595">
    <property type="entry name" value="cNMP-bd_dom"/>
</dbReference>
<sequence>MDPNIFLERVRKELEKYAPIPDDEWDKTDRTAFTPVRYEKGEHFLRIGDVPDKMGFIWSGLFRIFCITEQGDERIMAFRGENRFLSAFSPFLESQPSWYGIQALEPSILLCFDLQQYQRLMAGHPCWCQISRKYVENLFIEKERRERDFLTENAETRYLNFLREYPGLEDRAPQYQIASYLGITPVALSRIRKALRNKNQIS</sequence>
<accession>A0A1M6K3T0</accession>
<dbReference type="GO" id="GO:0016301">
    <property type="term" value="F:kinase activity"/>
    <property type="evidence" value="ECO:0007669"/>
    <property type="project" value="UniProtKB-KW"/>
</dbReference>
<proteinExistence type="predicted"/>
<dbReference type="Gene3D" id="2.60.120.10">
    <property type="entry name" value="Jelly Rolls"/>
    <property type="match status" value="1"/>
</dbReference>
<dbReference type="EMBL" id="FQZU01000008">
    <property type="protein sequence ID" value="SHJ53588.1"/>
    <property type="molecule type" value="Genomic_DNA"/>
</dbReference>
<dbReference type="SUPFAM" id="SSF51206">
    <property type="entry name" value="cAMP-binding domain-like"/>
    <property type="match status" value="1"/>
</dbReference>
<keyword evidence="3" id="KW-1185">Reference proteome</keyword>
<dbReference type="AlphaFoldDB" id="A0A1M6K3T0"/>
<keyword evidence="2" id="KW-0418">Kinase</keyword>
<keyword evidence="2" id="KW-0808">Transferase</keyword>
<evidence type="ECO:0000259" key="1">
    <source>
        <dbReference type="PROSITE" id="PS50042"/>
    </source>
</evidence>
<feature type="domain" description="Cyclic nucleotide-binding" evidence="1">
    <location>
        <begin position="32"/>
        <end position="121"/>
    </location>
</feature>
<gene>
    <name evidence="2" type="ORF">SAMN02745216_01855</name>
</gene>
<evidence type="ECO:0000313" key="3">
    <source>
        <dbReference type="Proteomes" id="UP000183994"/>
    </source>
</evidence>
<dbReference type="OrthoDB" id="9798104at2"/>
<dbReference type="Pfam" id="PF00027">
    <property type="entry name" value="cNMP_binding"/>
    <property type="match status" value="1"/>
</dbReference>
<evidence type="ECO:0000313" key="2">
    <source>
        <dbReference type="EMBL" id="SHJ53588.1"/>
    </source>
</evidence>
<organism evidence="2 3">
    <name type="scientific">Desulfatibacillum alkenivorans DSM 16219</name>
    <dbReference type="NCBI Taxonomy" id="1121393"/>
    <lineage>
        <taxon>Bacteria</taxon>
        <taxon>Pseudomonadati</taxon>
        <taxon>Thermodesulfobacteriota</taxon>
        <taxon>Desulfobacteria</taxon>
        <taxon>Desulfobacterales</taxon>
        <taxon>Desulfatibacillaceae</taxon>
        <taxon>Desulfatibacillum</taxon>
    </lineage>
</organism>
<name>A0A1M6K3T0_9BACT</name>
<reference evidence="3" key="1">
    <citation type="submission" date="2016-11" db="EMBL/GenBank/DDBJ databases">
        <authorList>
            <person name="Varghese N."/>
            <person name="Submissions S."/>
        </authorList>
    </citation>
    <scope>NUCLEOTIDE SEQUENCE [LARGE SCALE GENOMIC DNA]</scope>
    <source>
        <strain evidence="3">DSM 16219</strain>
    </source>
</reference>
<dbReference type="STRING" id="1121393.SAMN02745216_01855"/>
<dbReference type="Proteomes" id="UP000183994">
    <property type="component" value="Unassembled WGS sequence"/>
</dbReference>
<protein>
    <submittedName>
        <fullName evidence="2">cAMP-binding domain of CRP or a regulatory subunit of cAMP-dependent protein kinases</fullName>
    </submittedName>
</protein>
<dbReference type="InterPro" id="IPR014710">
    <property type="entry name" value="RmlC-like_jellyroll"/>
</dbReference>
<dbReference type="PROSITE" id="PS50042">
    <property type="entry name" value="CNMP_BINDING_3"/>
    <property type="match status" value="1"/>
</dbReference>
<dbReference type="RefSeq" id="WP_073475135.1">
    <property type="nucleotide sequence ID" value="NZ_FQZU01000008.1"/>
</dbReference>